<proteinExistence type="predicted"/>
<evidence type="ECO:0000313" key="2">
    <source>
        <dbReference type="EMBL" id="MFF3342686.1"/>
    </source>
</evidence>
<keyword evidence="1" id="KW-1133">Transmembrane helix</keyword>
<accession>A0ABW6RMA3</accession>
<protein>
    <submittedName>
        <fullName evidence="2">DUF6332 family protein</fullName>
    </submittedName>
</protein>
<keyword evidence="1" id="KW-0472">Membrane</keyword>
<reference evidence="2 3" key="1">
    <citation type="submission" date="2024-10" db="EMBL/GenBank/DDBJ databases">
        <title>The Natural Products Discovery Center: Release of the First 8490 Sequenced Strains for Exploring Actinobacteria Biosynthetic Diversity.</title>
        <authorList>
            <person name="Kalkreuter E."/>
            <person name="Kautsar S.A."/>
            <person name="Yang D."/>
            <person name="Bader C.D."/>
            <person name="Teijaro C.N."/>
            <person name="Fluegel L."/>
            <person name="Davis C.M."/>
            <person name="Simpson J.R."/>
            <person name="Lauterbach L."/>
            <person name="Steele A.D."/>
            <person name="Gui C."/>
            <person name="Meng S."/>
            <person name="Li G."/>
            <person name="Viehrig K."/>
            <person name="Ye F."/>
            <person name="Su P."/>
            <person name="Kiefer A.F."/>
            <person name="Nichols A."/>
            <person name="Cepeda A.J."/>
            <person name="Yan W."/>
            <person name="Fan B."/>
            <person name="Jiang Y."/>
            <person name="Adhikari A."/>
            <person name="Zheng C.-J."/>
            <person name="Schuster L."/>
            <person name="Cowan T.M."/>
            <person name="Smanski M.J."/>
            <person name="Chevrette M.G."/>
            <person name="De Carvalho L.P.S."/>
            <person name="Shen B."/>
        </authorList>
    </citation>
    <scope>NUCLEOTIDE SEQUENCE [LARGE SCALE GENOMIC DNA]</scope>
    <source>
        <strain evidence="2 3">NPDC003029</strain>
    </source>
</reference>
<gene>
    <name evidence="2" type="ORF">ACFYWW_28835</name>
</gene>
<sequence>MATRTQAQRDAMTIEIGYAVLSAAVLAGVTFAAVAAPWYFLGAPPGLNKVMLVAGCVLAAVVFVLRVAHVLWGYRGAPGTRPSQPGRTSSDA</sequence>
<dbReference type="EMBL" id="JBIAPK010000010">
    <property type="protein sequence ID" value="MFF3342686.1"/>
    <property type="molecule type" value="Genomic_DNA"/>
</dbReference>
<comment type="caution">
    <text evidence="2">The sequence shown here is derived from an EMBL/GenBank/DDBJ whole genome shotgun (WGS) entry which is preliminary data.</text>
</comment>
<dbReference type="Pfam" id="PF19857">
    <property type="entry name" value="DUF6332"/>
    <property type="match status" value="1"/>
</dbReference>
<evidence type="ECO:0000256" key="1">
    <source>
        <dbReference type="SAM" id="Phobius"/>
    </source>
</evidence>
<dbReference type="RefSeq" id="WP_355714832.1">
    <property type="nucleotide sequence ID" value="NZ_JBEXNP010000003.1"/>
</dbReference>
<dbReference type="Proteomes" id="UP001601976">
    <property type="component" value="Unassembled WGS sequence"/>
</dbReference>
<feature type="transmembrane region" description="Helical" evidence="1">
    <location>
        <begin position="52"/>
        <end position="74"/>
    </location>
</feature>
<dbReference type="InterPro" id="IPR046295">
    <property type="entry name" value="DUF6332"/>
</dbReference>
<keyword evidence="3" id="KW-1185">Reference proteome</keyword>
<feature type="transmembrane region" description="Helical" evidence="1">
    <location>
        <begin position="16"/>
        <end position="40"/>
    </location>
</feature>
<organism evidence="2 3">
    <name type="scientific">Streptomyces flavidovirens</name>
    <dbReference type="NCBI Taxonomy" id="67298"/>
    <lineage>
        <taxon>Bacteria</taxon>
        <taxon>Bacillati</taxon>
        <taxon>Actinomycetota</taxon>
        <taxon>Actinomycetes</taxon>
        <taxon>Kitasatosporales</taxon>
        <taxon>Streptomycetaceae</taxon>
        <taxon>Streptomyces</taxon>
    </lineage>
</organism>
<evidence type="ECO:0000313" key="3">
    <source>
        <dbReference type="Proteomes" id="UP001601976"/>
    </source>
</evidence>
<keyword evidence="1" id="KW-0812">Transmembrane</keyword>
<name>A0ABW6RMA3_9ACTN</name>